<dbReference type="AlphaFoldDB" id="A0A0C9XRM3"/>
<evidence type="ECO:0000313" key="2">
    <source>
        <dbReference type="Proteomes" id="UP000054477"/>
    </source>
</evidence>
<organism evidence="1 2">
    <name type="scientific">Laccaria amethystina LaAM-08-1</name>
    <dbReference type="NCBI Taxonomy" id="1095629"/>
    <lineage>
        <taxon>Eukaryota</taxon>
        <taxon>Fungi</taxon>
        <taxon>Dikarya</taxon>
        <taxon>Basidiomycota</taxon>
        <taxon>Agaricomycotina</taxon>
        <taxon>Agaricomycetes</taxon>
        <taxon>Agaricomycetidae</taxon>
        <taxon>Agaricales</taxon>
        <taxon>Agaricineae</taxon>
        <taxon>Hydnangiaceae</taxon>
        <taxon>Laccaria</taxon>
    </lineage>
</organism>
<name>A0A0C9XRM3_9AGAR</name>
<dbReference type="Proteomes" id="UP000054477">
    <property type="component" value="Unassembled WGS sequence"/>
</dbReference>
<sequence length="55" mass="5821">MSTPSRAFALTLLTSTCVFLAFLASGGSRVFSLPMVSAIAFTARQRNPDKILPGC</sequence>
<protein>
    <submittedName>
        <fullName evidence="1">Uncharacterized protein</fullName>
    </submittedName>
</protein>
<reference evidence="2" key="2">
    <citation type="submission" date="2015-01" db="EMBL/GenBank/DDBJ databases">
        <title>Evolutionary Origins and Diversification of the Mycorrhizal Mutualists.</title>
        <authorList>
            <consortium name="DOE Joint Genome Institute"/>
            <consortium name="Mycorrhizal Genomics Consortium"/>
            <person name="Kohler A."/>
            <person name="Kuo A."/>
            <person name="Nagy L.G."/>
            <person name="Floudas D."/>
            <person name="Copeland A."/>
            <person name="Barry K.W."/>
            <person name="Cichocki N."/>
            <person name="Veneault-Fourrey C."/>
            <person name="LaButti K."/>
            <person name="Lindquist E.A."/>
            <person name="Lipzen A."/>
            <person name="Lundell T."/>
            <person name="Morin E."/>
            <person name="Murat C."/>
            <person name="Riley R."/>
            <person name="Ohm R."/>
            <person name="Sun H."/>
            <person name="Tunlid A."/>
            <person name="Henrissat B."/>
            <person name="Grigoriev I.V."/>
            <person name="Hibbett D.S."/>
            <person name="Martin F."/>
        </authorList>
    </citation>
    <scope>NUCLEOTIDE SEQUENCE [LARGE SCALE GENOMIC DNA]</scope>
    <source>
        <strain evidence="2">LaAM-08-1</strain>
    </source>
</reference>
<dbReference type="HOGENOM" id="CLU_3032675_0_0_1"/>
<reference evidence="1 2" key="1">
    <citation type="submission" date="2014-04" db="EMBL/GenBank/DDBJ databases">
        <authorList>
            <consortium name="DOE Joint Genome Institute"/>
            <person name="Kuo A."/>
            <person name="Kohler A."/>
            <person name="Nagy L.G."/>
            <person name="Floudas D."/>
            <person name="Copeland A."/>
            <person name="Barry K.W."/>
            <person name="Cichocki N."/>
            <person name="Veneault-Fourrey C."/>
            <person name="LaButti K."/>
            <person name="Lindquist E.A."/>
            <person name="Lipzen A."/>
            <person name="Lundell T."/>
            <person name="Morin E."/>
            <person name="Murat C."/>
            <person name="Sun H."/>
            <person name="Tunlid A."/>
            <person name="Henrissat B."/>
            <person name="Grigoriev I.V."/>
            <person name="Hibbett D.S."/>
            <person name="Martin F."/>
            <person name="Nordberg H.P."/>
            <person name="Cantor M.N."/>
            <person name="Hua S.X."/>
        </authorList>
    </citation>
    <scope>NUCLEOTIDE SEQUENCE [LARGE SCALE GENOMIC DNA]</scope>
    <source>
        <strain evidence="1 2">LaAM-08-1</strain>
    </source>
</reference>
<dbReference type="EMBL" id="KN838546">
    <property type="protein sequence ID" value="KIK07661.1"/>
    <property type="molecule type" value="Genomic_DNA"/>
</dbReference>
<evidence type="ECO:0000313" key="1">
    <source>
        <dbReference type="EMBL" id="KIK07661.1"/>
    </source>
</evidence>
<keyword evidence="2" id="KW-1185">Reference proteome</keyword>
<accession>A0A0C9XRM3</accession>
<proteinExistence type="predicted"/>
<gene>
    <name evidence="1" type="ORF">K443DRAFT_673242</name>
</gene>